<dbReference type="NCBIfam" id="NF008010">
    <property type="entry name" value="PRK10739.1"/>
    <property type="match status" value="1"/>
</dbReference>
<dbReference type="InterPro" id="IPR002771">
    <property type="entry name" value="Multi_antbiot-R_MarC"/>
</dbReference>
<evidence type="ECO:0000256" key="1">
    <source>
        <dbReference type="ARBA" id="ARBA00004651"/>
    </source>
</evidence>
<feature type="transmembrane region" description="Helical" evidence="7">
    <location>
        <begin position="90"/>
        <end position="108"/>
    </location>
</feature>
<feature type="transmembrane region" description="Helical" evidence="7">
    <location>
        <begin position="186"/>
        <end position="206"/>
    </location>
</feature>
<comment type="similarity">
    <text evidence="2 7">Belongs to the UPF0056 (MarC) family.</text>
</comment>
<dbReference type="AlphaFoldDB" id="Q08A07"/>
<dbReference type="Proteomes" id="UP000000684">
    <property type="component" value="Chromosome"/>
</dbReference>
<dbReference type="PANTHER" id="PTHR33508">
    <property type="entry name" value="UPF0056 MEMBRANE PROTEIN YHCE"/>
    <property type="match status" value="1"/>
</dbReference>
<dbReference type="STRING" id="318167.Sfri_0045"/>
<dbReference type="KEGG" id="sfr:Sfri_0045"/>
<comment type="subcellular location">
    <subcellularLocation>
        <location evidence="7">Cell inner membrane</location>
        <topology evidence="7">Multi-pass membrane protein</topology>
    </subcellularLocation>
    <subcellularLocation>
        <location evidence="1">Cell membrane</location>
        <topology evidence="1">Multi-pass membrane protein</topology>
    </subcellularLocation>
</comment>
<organism evidence="8 9">
    <name type="scientific">Shewanella frigidimarina (strain NCIMB 400)</name>
    <dbReference type="NCBI Taxonomy" id="318167"/>
    <lineage>
        <taxon>Bacteria</taxon>
        <taxon>Pseudomonadati</taxon>
        <taxon>Pseudomonadota</taxon>
        <taxon>Gammaproteobacteria</taxon>
        <taxon>Alteromonadales</taxon>
        <taxon>Shewanellaceae</taxon>
        <taxon>Shewanella</taxon>
    </lineage>
</organism>
<dbReference type="EMBL" id="CP000447">
    <property type="protein sequence ID" value="ABI69908.1"/>
    <property type="molecule type" value="Genomic_DNA"/>
</dbReference>
<feature type="transmembrane region" description="Helical" evidence="7">
    <location>
        <begin position="63"/>
        <end position="84"/>
    </location>
</feature>
<keyword evidence="6 7" id="KW-0472">Membrane</keyword>
<proteinExistence type="inferred from homology"/>
<evidence type="ECO:0000256" key="4">
    <source>
        <dbReference type="ARBA" id="ARBA00022692"/>
    </source>
</evidence>
<evidence type="ECO:0000256" key="5">
    <source>
        <dbReference type="ARBA" id="ARBA00022989"/>
    </source>
</evidence>
<reference evidence="8 9" key="1">
    <citation type="submission" date="2006-08" db="EMBL/GenBank/DDBJ databases">
        <title>Complete sequence of Shewanella frigidimarina NCIMB 400.</title>
        <authorList>
            <consortium name="US DOE Joint Genome Institute"/>
            <person name="Copeland A."/>
            <person name="Lucas S."/>
            <person name="Lapidus A."/>
            <person name="Barry K."/>
            <person name="Detter J.C."/>
            <person name="Glavina del Rio T."/>
            <person name="Hammon N."/>
            <person name="Israni S."/>
            <person name="Dalin E."/>
            <person name="Tice H."/>
            <person name="Pitluck S."/>
            <person name="Fredrickson J.K."/>
            <person name="Kolker E."/>
            <person name="McCuel L.A."/>
            <person name="DiChristina T."/>
            <person name="Nealson K.H."/>
            <person name="Newman D."/>
            <person name="Tiedje J.M."/>
            <person name="Zhou J."/>
            <person name="Romine M.F."/>
            <person name="Culley D.E."/>
            <person name="Serres M."/>
            <person name="Chertkov O."/>
            <person name="Brettin T."/>
            <person name="Bruce D."/>
            <person name="Han C."/>
            <person name="Tapia R."/>
            <person name="Gilna P."/>
            <person name="Schmutz J."/>
            <person name="Larimer F."/>
            <person name="Land M."/>
            <person name="Hauser L."/>
            <person name="Kyrpides N."/>
            <person name="Mikhailova N."/>
            <person name="Richardson P."/>
        </authorList>
    </citation>
    <scope>NUCLEOTIDE SEQUENCE [LARGE SCALE GENOMIC DNA]</scope>
    <source>
        <strain evidence="8 9">NCIMB 400</strain>
    </source>
</reference>
<dbReference type="Pfam" id="PF01914">
    <property type="entry name" value="MarC"/>
    <property type="match status" value="1"/>
</dbReference>
<evidence type="ECO:0000256" key="6">
    <source>
        <dbReference type="ARBA" id="ARBA00023136"/>
    </source>
</evidence>
<evidence type="ECO:0000256" key="3">
    <source>
        <dbReference type="ARBA" id="ARBA00022475"/>
    </source>
</evidence>
<evidence type="ECO:0000313" key="8">
    <source>
        <dbReference type="EMBL" id="ABI69908.1"/>
    </source>
</evidence>
<name>Q08A07_SHEFN</name>
<evidence type="ECO:0000256" key="2">
    <source>
        <dbReference type="ARBA" id="ARBA00009784"/>
    </source>
</evidence>
<keyword evidence="3" id="KW-1003">Cell membrane</keyword>
<keyword evidence="5 7" id="KW-1133">Transmembrane helix</keyword>
<sequence>MLLRWVYNVAHILLIKRLLSMDIFSAAVMLFLIMDPLGNLPIFASILRHIDPKKRRKVLIRELLFALVIMLSFLYAGEAILNFLNLRSESVSIAGGIILFLIAIKMIFPSPGGVAGLAAGEEPFIVPMAIPLMAGPSILAALILLAHTDSSRMTDWTIALVSAWGMSAVILMFYKLFTRILGEKGLIAVERLMGMVLVMISVQMLLDGISNYINSTVN</sequence>
<dbReference type="eggNOG" id="COG2095">
    <property type="taxonomic scope" value="Bacteria"/>
</dbReference>
<feature type="transmembrane region" description="Helical" evidence="7">
    <location>
        <begin position="124"/>
        <end position="144"/>
    </location>
</feature>
<keyword evidence="9" id="KW-1185">Reference proteome</keyword>
<keyword evidence="4 7" id="KW-0812">Transmembrane</keyword>
<evidence type="ECO:0000313" key="9">
    <source>
        <dbReference type="Proteomes" id="UP000000684"/>
    </source>
</evidence>
<feature type="transmembrane region" description="Helical" evidence="7">
    <location>
        <begin position="23"/>
        <end position="42"/>
    </location>
</feature>
<protein>
    <recommendedName>
        <fullName evidence="7">UPF0056 inner membrane protein</fullName>
    </recommendedName>
</protein>
<dbReference type="GO" id="GO:0005886">
    <property type="term" value="C:plasma membrane"/>
    <property type="evidence" value="ECO:0007669"/>
    <property type="project" value="UniProtKB-SubCell"/>
</dbReference>
<dbReference type="PANTHER" id="PTHR33508:SF10">
    <property type="entry name" value="UPF0056 INNER MEMBRANE PROTEIN YHGN"/>
    <property type="match status" value="1"/>
</dbReference>
<gene>
    <name evidence="8" type="ordered locus">Sfri_0045</name>
</gene>
<accession>Q08A07</accession>
<feature type="transmembrane region" description="Helical" evidence="7">
    <location>
        <begin position="156"/>
        <end position="174"/>
    </location>
</feature>
<evidence type="ECO:0000256" key="7">
    <source>
        <dbReference type="RuleBase" id="RU362048"/>
    </source>
</evidence>
<dbReference type="HOGENOM" id="CLU_079909_1_1_6"/>